<protein>
    <submittedName>
        <fullName evidence="8">Molybdopterin dinucleotide-binding protein</fullName>
    </submittedName>
</protein>
<dbReference type="PANTHER" id="PTHR43742:SF6">
    <property type="entry name" value="OXIDOREDUCTASE YYAE-RELATED"/>
    <property type="match status" value="1"/>
</dbReference>
<dbReference type="Gene3D" id="3.40.50.740">
    <property type="match status" value="2"/>
</dbReference>
<keyword evidence="4" id="KW-0560">Oxidoreductase</keyword>
<dbReference type="SUPFAM" id="SSF53706">
    <property type="entry name" value="Formate dehydrogenase/DMSO reductase, domains 1-3"/>
    <property type="match status" value="1"/>
</dbReference>
<dbReference type="Proteomes" id="UP000253792">
    <property type="component" value="Unassembled WGS sequence"/>
</dbReference>
<dbReference type="InterPro" id="IPR006963">
    <property type="entry name" value="Mopterin_OxRdtase_4Fe-4S_dom"/>
</dbReference>
<keyword evidence="9" id="KW-1185">Reference proteome</keyword>
<evidence type="ECO:0000256" key="3">
    <source>
        <dbReference type="ARBA" id="ARBA00022729"/>
    </source>
</evidence>
<dbReference type="GO" id="GO:0018818">
    <property type="term" value="F:acetylene hydratase activity"/>
    <property type="evidence" value="ECO:0007669"/>
    <property type="project" value="InterPro"/>
</dbReference>
<sequence>MLGSSLTRRSFFKIAAATAGATLVASEAASTLLESSNPAYADAADDVKVIHSTCRGCGKMECGNLVTVRNGRVVHIEGDHRAVASRGNLCVKGRAAVQALYHPDRIRYPLIRTTPKGQDPKWRRVSHDEAIKYMADGLNSVIEKYGQHAIKTLHGTGRITTYATEAYPTYLLQTANTGSPAGVICKGPRLSAAAMICFPGAHWCNLIDGQKVNFQWGTNQEVSNYDNSCRVTVDEHVKAETTICVGPRMQNLGKEADIWLDLRPGTDDAIALGLLHQCVFNSNCHPDMMFVKKWTNAPFLYCEDIEPSGWTWAGWGDPEGKQEMGSYPLNVRTRILKESDLVEGGDVRKMAYWDTKSNSLQFFDTKKCLWQGQTEYQYPDRDKDCVEYKGGILAKDPGFPVDIDPALEGSFEVELKDGRKVKAEPVWEMFKRHLKPWDENHTSEITGVAPEKIVAAAEAYCEEPGKGGIVFNLPLEHAGNSIQTSMLPLMLSALMNNIDSPGGQRGCENMFFTMDTFFQYHIPWANNTLDPIEQAKVVGGDRFPLTPWFQMVGGAALYHDPISAAEAILYDDPYPIRGMLSNSGQHFNSGNAWQNWQAFESLDFYGGWELWHSPTIELADVVLPAAHFLEVSVLRYTQGGEGAIGAQVQCVERQGEASWDSADICGELSKEMGYEYWPTQNKPLPVWPDKWMKPWPTEKDMLDMSVLPMNPDLPFPISVPAPDGTQLHAKDWDDYVAQYQEHSQWNLKEISPFGYYYRFQWGHFRPRDPQDQNAPFVPGFNTPTGKFELLSTLLESYHGKNTKWQEAPGSYNGIPGYREPVESPFSAPELYKEYPIILTSGRRNPLYFHNEGRQQPWLRELTPCPSFQIHPDTAAELGIEQGDWCWIESKRGKIRECADLFYGIRPGTIECDHQWWYPELSAPKHGWDLSNVNVLVNMDHESQDPICGTCNCRAYLVKVYKATPENSPFGNPCPCDDDGTEIIHTATDPRLKEWLPTYEYEVV</sequence>
<keyword evidence="2" id="KW-0479">Metal-binding</keyword>
<dbReference type="InterPro" id="IPR006657">
    <property type="entry name" value="MoPterin_dinucl-bd_dom"/>
</dbReference>
<accession>A0A369LFS7</accession>
<dbReference type="PROSITE" id="PS51318">
    <property type="entry name" value="TAT"/>
    <property type="match status" value="1"/>
</dbReference>
<dbReference type="InterPro" id="IPR006656">
    <property type="entry name" value="Mopterin_OxRdtase"/>
</dbReference>
<evidence type="ECO:0000256" key="4">
    <source>
        <dbReference type="ARBA" id="ARBA00023002"/>
    </source>
</evidence>
<reference evidence="8 9" key="1">
    <citation type="journal article" date="2018" name="Elife">
        <title>Discovery and characterization of a prevalent human gut bacterial enzyme sufficient for the inactivation of a family of plant toxins.</title>
        <authorList>
            <person name="Koppel N."/>
            <person name="Bisanz J.E."/>
            <person name="Pandelia M.E."/>
            <person name="Turnbaugh P.J."/>
            <person name="Balskus E.P."/>
        </authorList>
    </citation>
    <scope>NUCLEOTIDE SEQUENCE [LARGE SCALE GENOMIC DNA]</scope>
    <source>
        <strain evidence="9">anaerobia AP69FAA</strain>
    </source>
</reference>
<keyword evidence="3" id="KW-0732">Signal</keyword>
<evidence type="ECO:0000256" key="6">
    <source>
        <dbReference type="ARBA" id="ARBA00023014"/>
    </source>
</evidence>
<dbReference type="Gene3D" id="3.40.228.10">
    <property type="entry name" value="Dimethylsulfoxide Reductase, domain 2"/>
    <property type="match status" value="2"/>
</dbReference>
<dbReference type="AlphaFoldDB" id="A0A369LFS7"/>
<dbReference type="GO" id="GO:0051536">
    <property type="term" value="F:iron-sulfur cluster binding"/>
    <property type="evidence" value="ECO:0007669"/>
    <property type="project" value="UniProtKB-KW"/>
</dbReference>
<dbReference type="Pfam" id="PF00384">
    <property type="entry name" value="Molybdopterin"/>
    <property type="match status" value="1"/>
</dbReference>
<dbReference type="Gene3D" id="2.40.40.20">
    <property type="match status" value="1"/>
</dbReference>
<evidence type="ECO:0000313" key="9">
    <source>
        <dbReference type="Proteomes" id="UP000253792"/>
    </source>
</evidence>
<dbReference type="Pfam" id="PF04879">
    <property type="entry name" value="Molybdop_Fe4S4"/>
    <property type="match status" value="1"/>
</dbReference>
<feature type="domain" description="4Fe-4S Mo/W bis-MGD-type" evidence="7">
    <location>
        <begin position="47"/>
        <end position="104"/>
    </location>
</feature>
<evidence type="ECO:0000256" key="5">
    <source>
        <dbReference type="ARBA" id="ARBA00023004"/>
    </source>
</evidence>
<dbReference type="OrthoDB" id="3196903at2"/>
<dbReference type="InterPro" id="IPR050612">
    <property type="entry name" value="Prok_Mopterin_Oxidored"/>
</dbReference>
<dbReference type="EMBL" id="PPTP01000001">
    <property type="protein sequence ID" value="RDB57497.1"/>
    <property type="molecule type" value="Genomic_DNA"/>
</dbReference>
<dbReference type="PROSITE" id="PS51669">
    <property type="entry name" value="4FE4S_MOW_BIS_MGD"/>
    <property type="match status" value="1"/>
</dbReference>
<keyword evidence="5" id="KW-0408">Iron</keyword>
<dbReference type="InterPro" id="IPR037949">
    <property type="entry name" value="MopB_CT_Acetylene-hydratase"/>
</dbReference>
<dbReference type="Gene3D" id="2.20.25.90">
    <property type="entry name" value="ADC-like domains"/>
    <property type="match status" value="1"/>
</dbReference>
<dbReference type="InterPro" id="IPR009010">
    <property type="entry name" value="Asp_de-COase-like_dom_sf"/>
</dbReference>
<evidence type="ECO:0000313" key="8">
    <source>
        <dbReference type="EMBL" id="RDB57497.1"/>
    </source>
</evidence>
<dbReference type="GO" id="GO:0016491">
    <property type="term" value="F:oxidoreductase activity"/>
    <property type="evidence" value="ECO:0007669"/>
    <property type="project" value="UniProtKB-KW"/>
</dbReference>
<comment type="similarity">
    <text evidence="1">Belongs to the prokaryotic molybdopterin-containing oxidoreductase family.</text>
</comment>
<dbReference type="SMART" id="SM00926">
    <property type="entry name" value="Molybdop_Fe4S4"/>
    <property type="match status" value="1"/>
</dbReference>
<dbReference type="GO" id="GO:0046872">
    <property type="term" value="F:metal ion binding"/>
    <property type="evidence" value="ECO:0007669"/>
    <property type="project" value="UniProtKB-KW"/>
</dbReference>
<comment type="caution">
    <text evidence="8">The sequence shown here is derived from an EMBL/GenBank/DDBJ whole genome shotgun (WGS) entry which is preliminary data.</text>
</comment>
<dbReference type="GO" id="GO:0043546">
    <property type="term" value="F:molybdopterin cofactor binding"/>
    <property type="evidence" value="ECO:0007669"/>
    <property type="project" value="InterPro"/>
</dbReference>
<keyword evidence="6" id="KW-0411">Iron-sulfur</keyword>
<proteinExistence type="inferred from homology"/>
<dbReference type="PANTHER" id="PTHR43742">
    <property type="entry name" value="TRIMETHYLAMINE-N-OXIDE REDUCTASE"/>
    <property type="match status" value="1"/>
</dbReference>
<evidence type="ECO:0000259" key="7">
    <source>
        <dbReference type="PROSITE" id="PS51669"/>
    </source>
</evidence>
<evidence type="ECO:0000256" key="2">
    <source>
        <dbReference type="ARBA" id="ARBA00022723"/>
    </source>
</evidence>
<organism evidence="8 9">
    <name type="scientific">Senegalimassilia anaerobia</name>
    <dbReference type="NCBI Taxonomy" id="1473216"/>
    <lineage>
        <taxon>Bacteria</taxon>
        <taxon>Bacillati</taxon>
        <taxon>Actinomycetota</taxon>
        <taxon>Coriobacteriia</taxon>
        <taxon>Coriobacteriales</taxon>
        <taxon>Coriobacteriaceae</taxon>
        <taxon>Senegalimassilia</taxon>
    </lineage>
</organism>
<dbReference type="SUPFAM" id="SSF50692">
    <property type="entry name" value="ADC-like"/>
    <property type="match status" value="1"/>
</dbReference>
<evidence type="ECO:0000256" key="1">
    <source>
        <dbReference type="ARBA" id="ARBA00010312"/>
    </source>
</evidence>
<dbReference type="RefSeq" id="WP_114619988.1">
    <property type="nucleotide sequence ID" value="NZ_PPTP01000001.1"/>
</dbReference>
<dbReference type="CDD" id="cd02781">
    <property type="entry name" value="MopB_CT_Acetylene-hydratase"/>
    <property type="match status" value="1"/>
</dbReference>
<name>A0A369LFS7_9ACTN</name>
<gene>
    <name evidence="8" type="ORF">C1880_01380</name>
</gene>
<dbReference type="InterPro" id="IPR006311">
    <property type="entry name" value="TAT_signal"/>
</dbReference>
<dbReference type="Pfam" id="PF01568">
    <property type="entry name" value="Molydop_binding"/>
    <property type="match status" value="1"/>
</dbReference>